<name>A0ACC0PRH9_RHOML</name>
<dbReference type="EMBL" id="CM046389">
    <property type="protein sequence ID" value="KAI8567756.1"/>
    <property type="molecule type" value="Genomic_DNA"/>
</dbReference>
<accession>A0ACC0PRH9</accession>
<comment type="caution">
    <text evidence="1">The sequence shown here is derived from an EMBL/GenBank/DDBJ whole genome shotgun (WGS) entry which is preliminary data.</text>
</comment>
<reference evidence="1" key="1">
    <citation type="submission" date="2022-02" db="EMBL/GenBank/DDBJ databases">
        <title>Plant Genome Project.</title>
        <authorList>
            <person name="Zhang R.-G."/>
        </authorList>
    </citation>
    <scope>NUCLEOTIDE SEQUENCE</scope>
    <source>
        <strain evidence="1">AT1</strain>
    </source>
</reference>
<keyword evidence="2" id="KW-1185">Reference proteome</keyword>
<evidence type="ECO:0000313" key="1">
    <source>
        <dbReference type="EMBL" id="KAI8567756.1"/>
    </source>
</evidence>
<organism evidence="1 2">
    <name type="scientific">Rhododendron molle</name>
    <name type="common">Chinese azalea</name>
    <name type="synonym">Azalea mollis</name>
    <dbReference type="NCBI Taxonomy" id="49168"/>
    <lineage>
        <taxon>Eukaryota</taxon>
        <taxon>Viridiplantae</taxon>
        <taxon>Streptophyta</taxon>
        <taxon>Embryophyta</taxon>
        <taxon>Tracheophyta</taxon>
        <taxon>Spermatophyta</taxon>
        <taxon>Magnoliopsida</taxon>
        <taxon>eudicotyledons</taxon>
        <taxon>Gunneridae</taxon>
        <taxon>Pentapetalae</taxon>
        <taxon>asterids</taxon>
        <taxon>Ericales</taxon>
        <taxon>Ericaceae</taxon>
        <taxon>Ericoideae</taxon>
        <taxon>Rhodoreae</taxon>
        <taxon>Rhododendron</taxon>
    </lineage>
</organism>
<gene>
    <name evidence="1" type="ORF">RHMOL_Rhmol02G0146400</name>
</gene>
<evidence type="ECO:0000313" key="2">
    <source>
        <dbReference type="Proteomes" id="UP001062846"/>
    </source>
</evidence>
<proteinExistence type="predicted"/>
<dbReference type="Proteomes" id="UP001062846">
    <property type="component" value="Chromosome 2"/>
</dbReference>
<protein>
    <submittedName>
        <fullName evidence="1">Uncharacterized protein</fullName>
    </submittedName>
</protein>
<sequence length="142" mass="15528">MPSVWFLWVLFAGEKIGEGIGRIRRQAQHHTAEGFHMNLAVLFAGEKIGEGIGWTRIEAQHHAAEGSFMNFAVRFGILFVVSLSIMCILFKGGDISLGGIAVCLVFMVLFAAEKIGEGIGRTRREAQHHVAEGSFMNLAGEI</sequence>